<dbReference type="GO" id="GO:0030288">
    <property type="term" value="C:outer membrane-bounded periplasmic space"/>
    <property type="evidence" value="ECO:0007669"/>
    <property type="project" value="TreeGrafter"/>
</dbReference>
<dbReference type="Pfam" id="PF01520">
    <property type="entry name" value="Amidase_3"/>
    <property type="match status" value="1"/>
</dbReference>
<keyword evidence="4" id="KW-1185">Reference proteome</keyword>
<dbReference type="AlphaFoldDB" id="A0A3S1AL61"/>
<dbReference type="SMART" id="SM00646">
    <property type="entry name" value="Ami_3"/>
    <property type="match status" value="1"/>
</dbReference>
<comment type="caution">
    <text evidence="3">The sequence shown here is derived from an EMBL/GenBank/DDBJ whole genome shotgun (WGS) entry which is preliminary data.</text>
</comment>
<dbReference type="PANTHER" id="PTHR30404">
    <property type="entry name" value="N-ACETYLMURAMOYL-L-ALANINE AMIDASE"/>
    <property type="match status" value="1"/>
</dbReference>
<evidence type="ECO:0000313" key="4">
    <source>
        <dbReference type="Proteomes" id="UP000271624"/>
    </source>
</evidence>
<dbReference type="PANTHER" id="PTHR30404:SF0">
    <property type="entry name" value="N-ACETYLMURAMOYL-L-ALANINE AMIDASE AMIC"/>
    <property type="match status" value="1"/>
</dbReference>
<evidence type="ECO:0000313" key="3">
    <source>
        <dbReference type="EMBL" id="RUT03542.1"/>
    </source>
</evidence>
<protein>
    <recommendedName>
        <fullName evidence="2">MurNAc-LAA domain-containing protein</fullName>
    </recommendedName>
</protein>
<name>A0A3S1AL61_9CYAN</name>
<dbReference type="EMBL" id="RSCL01000013">
    <property type="protein sequence ID" value="RUT03542.1"/>
    <property type="molecule type" value="Genomic_DNA"/>
</dbReference>
<dbReference type="GO" id="GO:0009253">
    <property type="term" value="P:peptidoglycan catabolic process"/>
    <property type="evidence" value="ECO:0007669"/>
    <property type="project" value="InterPro"/>
</dbReference>
<sequence length="208" mass="23260">MAQQQYEANVAQASVIKAKSQKSLSGVKIVINPGHGGEETGAVDPTGYFASYANLKVSKLLAAELRKYGAIVVMTRDNDKYLSLSARQEIINQEQPTIAVTIHYTFAEDYEDAEQTKGIRAFWYHPQSKSLAVFIHNYLTRKLGRAEGGVFWNNLALTRPEVAPSVVLELGFFSNPEEFEWITNNKEQTKLASTLALSIVEWFKNAKK</sequence>
<dbReference type="Gene3D" id="3.40.630.40">
    <property type="entry name" value="Zn-dependent exopeptidases"/>
    <property type="match status" value="1"/>
</dbReference>
<evidence type="ECO:0000256" key="1">
    <source>
        <dbReference type="ARBA" id="ARBA00022801"/>
    </source>
</evidence>
<dbReference type="Proteomes" id="UP000271624">
    <property type="component" value="Unassembled WGS sequence"/>
</dbReference>
<gene>
    <name evidence="3" type="ORF">DSM106972_051810</name>
</gene>
<keyword evidence="1" id="KW-0378">Hydrolase</keyword>
<dbReference type="SUPFAM" id="SSF53187">
    <property type="entry name" value="Zn-dependent exopeptidases"/>
    <property type="match status" value="1"/>
</dbReference>
<dbReference type="CDD" id="cd02696">
    <property type="entry name" value="MurNAc-LAA"/>
    <property type="match status" value="1"/>
</dbReference>
<dbReference type="InterPro" id="IPR002508">
    <property type="entry name" value="MurNAc-LAA_cat"/>
</dbReference>
<reference evidence="3" key="1">
    <citation type="submission" date="2018-12" db="EMBL/GenBank/DDBJ databases">
        <authorList>
            <person name="Will S."/>
            <person name="Neumann-Schaal M."/>
            <person name="Henke P."/>
        </authorList>
    </citation>
    <scope>NUCLEOTIDE SEQUENCE</scope>
    <source>
        <strain evidence="3">PCC 7102</strain>
    </source>
</reference>
<accession>A0A3S1AL61</accession>
<evidence type="ECO:0000259" key="2">
    <source>
        <dbReference type="SMART" id="SM00646"/>
    </source>
</evidence>
<proteinExistence type="predicted"/>
<feature type="domain" description="MurNAc-LAA" evidence="2">
    <location>
        <begin position="88"/>
        <end position="200"/>
    </location>
</feature>
<reference evidence="3" key="2">
    <citation type="journal article" date="2019" name="Genome Biol. Evol.">
        <title>Day and night: Metabolic profiles and evolutionary relationships of six axenic non-marine cyanobacteria.</title>
        <authorList>
            <person name="Will S.E."/>
            <person name="Henke P."/>
            <person name="Boedeker C."/>
            <person name="Huang S."/>
            <person name="Brinkmann H."/>
            <person name="Rohde M."/>
            <person name="Jarek M."/>
            <person name="Friedl T."/>
            <person name="Seufert S."/>
            <person name="Schumacher M."/>
            <person name="Overmann J."/>
            <person name="Neumann-Schaal M."/>
            <person name="Petersen J."/>
        </authorList>
    </citation>
    <scope>NUCLEOTIDE SEQUENCE [LARGE SCALE GENOMIC DNA]</scope>
    <source>
        <strain evidence="3">PCC 7102</strain>
    </source>
</reference>
<dbReference type="InterPro" id="IPR050695">
    <property type="entry name" value="N-acetylmuramoyl_amidase_3"/>
</dbReference>
<dbReference type="GO" id="GO:0008745">
    <property type="term" value="F:N-acetylmuramoyl-L-alanine amidase activity"/>
    <property type="evidence" value="ECO:0007669"/>
    <property type="project" value="InterPro"/>
</dbReference>
<organism evidence="3 4">
    <name type="scientific">Dulcicalothrix desertica PCC 7102</name>
    <dbReference type="NCBI Taxonomy" id="232991"/>
    <lineage>
        <taxon>Bacteria</taxon>
        <taxon>Bacillati</taxon>
        <taxon>Cyanobacteriota</taxon>
        <taxon>Cyanophyceae</taxon>
        <taxon>Nostocales</taxon>
        <taxon>Calotrichaceae</taxon>
        <taxon>Dulcicalothrix</taxon>
    </lineage>
</organism>